<dbReference type="PANTHER" id="PTHR37534">
    <property type="entry name" value="TRANSCRIPTIONAL ACTIVATOR PROTEIN UGA3"/>
    <property type="match status" value="1"/>
</dbReference>
<dbReference type="Gene3D" id="4.10.240.10">
    <property type="entry name" value="Zn(2)-C6 fungal-type DNA-binding domain"/>
    <property type="match status" value="1"/>
</dbReference>
<feature type="compositionally biased region" description="Basic and acidic residues" evidence="3">
    <location>
        <begin position="49"/>
        <end position="62"/>
    </location>
</feature>
<gene>
    <name evidence="5" type="ORF">NLU13_7164</name>
</gene>
<dbReference type="CDD" id="cd00067">
    <property type="entry name" value="GAL4"/>
    <property type="match status" value="1"/>
</dbReference>
<comment type="caution">
    <text evidence="5">The sequence shown here is derived from an EMBL/GenBank/DDBJ whole genome shotgun (WGS) entry which is preliminary data.</text>
</comment>
<dbReference type="EMBL" id="JAPDFR010000007">
    <property type="protein sequence ID" value="KAK0384686.1"/>
    <property type="molecule type" value="Genomic_DNA"/>
</dbReference>
<feature type="region of interest" description="Disordered" evidence="3">
    <location>
        <begin position="49"/>
        <end position="94"/>
    </location>
</feature>
<evidence type="ECO:0000256" key="2">
    <source>
        <dbReference type="ARBA" id="ARBA00023242"/>
    </source>
</evidence>
<feature type="region of interest" description="Disordered" evidence="3">
    <location>
        <begin position="123"/>
        <end position="163"/>
    </location>
</feature>
<dbReference type="SUPFAM" id="SSF57701">
    <property type="entry name" value="Zn2/Cys6 DNA-binding domain"/>
    <property type="match status" value="1"/>
</dbReference>
<dbReference type="InterPro" id="IPR021858">
    <property type="entry name" value="Fun_TF"/>
</dbReference>
<evidence type="ECO:0000313" key="6">
    <source>
        <dbReference type="Proteomes" id="UP001175261"/>
    </source>
</evidence>
<evidence type="ECO:0000256" key="1">
    <source>
        <dbReference type="ARBA" id="ARBA00004123"/>
    </source>
</evidence>
<dbReference type="InterPro" id="IPR036864">
    <property type="entry name" value="Zn2-C6_fun-type_DNA-bd_sf"/>
</dbReference>
<proteinExistence type="predicted"/>
<organism evidence="5 6">
    <name type="scientific">Sarocladium strictum</name>
    <name type="common">Black bundle disease fungus</name>
    <name type="synonym">Acremonium strictum</name>
    <dbReference type="NCBI Taxonomy" id="5046"/>
    <lineage>
        <taxon>Eukaryota</taxon>
        <taxon>Fungi</taxon>
        <taxon>Dikarya</taxon>
        <taxon>Ascomycota</taxon>
        <taxon>Pezizomycotina</taxon>
        <taxon>Sordariomycetes</taxon>
        <taxon>Hypocreomycetidae</taxon>
        <taxon>Hypocreales</taxon>
        <taxon>Sarocladiaceae</taxon>
        <taxon>Sarocladium</taxon>
    </lineage>
</organism>
<dbReference type="PROSITE" id="PS50048">
    <property type="entry name" value="ZN2_CY6_FUNGAL_2"/>
    <property type="match status" value="1"/>
</dbReference>
<evidence type="ECO:0000259" key="4">
    <source>
        <dbReference type="PROSITE" id="PS50048"/>
    </source>
</evidence>
<dbReference type="GO" id="GO:0000976">
    <property type="term" value="F:transcription cis-regulatory region binding"/>
    <property type="evidence" value="ECO:0007669"/>
    <property type="project" value="TreeGrafter"/>
</dbReference>
<dbReference type="InterPro" id="IPR001138">
    <property type="entry name" value="Zn2Cys6_DnaBD"/>
</dbReference>
<sequence>MKGVERSRTGCGRCKARRVKCDEVWPTCGRCTRLKVSCSGPALQVRWSNKHELPRASGREAGHPPLSTESRTQEVPAATTTDTSNQTLQQSRSAAASDTDFFDSLFHDLSPLSDINPPYLMSDAFSPGSLQPPMQGSGSSSNTGPKRTPSCSQRQPRSLSRLDSRSEIPITFAHFEVESQAHSPGSPSDLFVETTSMAYLPTSPLDSSCSSDPSEYSRLIQEAPQLPNTIVDYRTKLVEFYFKDAASILTVFDGNLNPFRSVIGRLWTSSNLLYLTIKSLSAVFLSNIYPQMASVGVSLRLEAIAILSGLKHSELDEKALLAIFMIGGTASWFDADDIGQEHFSIMITNLQRMHASGQIVSASNNRLFFKDLLVCWRMFLAFIDDDDISGEDDDNLHLGLGAQQQPPLHGLDQHSSLEIPTLHVPHPLTGVASEVQRYLIRIGRLVRRNRRLVHDRILNWTNRAAVKELDAQLKEAERLELELFKLRTPSAEEIVDTGDTRTPTWHLATLANVYRHVGLLLLYRVFPDLRATARIRLCKRLSTQSLRLERTECGDGVTNDMHDKANDDVAWLRCLALRIVAALRSIPIESGTKDFHPFLLVAASSDLPIMARSSTANDYGNQHSDCSFSPSHEGSDCYTQELPPGTLDVHDARAFILSHLQALQFALPARPIKRCVDIVKAVWDSQENNECPFWMDVMIQNNWETFMA</sequence>
<keyword evidence="2" id="KW-0539">Nucleus</keyword>
<dbReference type="PROSITE" id="PS00463">
    <property type="entry name" value="ZN2_CY6_FUNGAL_1"/>
    <property type="match status" value="1"/>
</dbReference>
<dbReference type="PANTHER" id="PTHR37534:SF11">
    <property type="entry name" value="ZN(II)2CYS6 TRANSCRIPTION FACTOR (EUROFUNG)"/>
    <property type="match status" value="1"/>
</dbReference>
<dbReference type="GO" id="GO:0000981">
    <property type="term" value="F:DNA-binding transcription factor activity, RNA polymerase II-specific"/>
    <property type="evidence" value="ECO:0007669"/>
    <property type="project" value="InterPro"/>
</dbReference>
<name>A0AA39GCU3_SARSR</name>
<feature type="compositionally biased region" description="Polar residues" evidence="3">
    <location>
        <begin position="128"/>
        <end position="158"/>
    </location>
</feature>
<comment type="subcellular location">
    <subcellularLocation>
        <location evidence="1">Nucleus</location>
    </subcellularLocation>
</comment>
<feature type="domain" description="Zn(2)-C6 fungal-type" evidence="4">
    <location>
        <begin position="10"/>
        <end position="39"/>
    </location>
</feature>
<dbReference type="GO" id="GO:0008270">
    <property type="term" value="F:zinc ion binding"/>
    <property type="evidence" value="ECO:0007669"/>
    <property type="project" value="InterPro"/>
</dbReference>
<dbReference type="Pfam" id="PF11951">
    <property type="entry name" value="Fungal_trans_2"/>
    <property type="match status" value="1"/>
</dbReference>
<dbReference type="GO" id="GO:0005634">
    <property type="term" value="C:nucleus"/>
    <property type="evidence" value="ECO:0007669"/>
    <property type="project" value="UniProtKB-SubCell"/>
</dbReference>
<evidence type="ECO:0000256" key="3">
    <source>
        <dbReference type="SAM" id="MobiDB-lite"/>
    </source>
</evidence>
<accession>A0AA39GCU3</accession>
<reference evidence="5" key="1">
    <citation type="submission" date="2022-10" db="EMBL/GenBank/DDBJ databases">
        <title>Determination and structural analysis of whole genome sequence of Sarocladium strictum F4-1.</title>
        <authorList>
            <person name="Hu L."/>
            <person name="Jiang Y."/>
        </authorList>
    </citation>
    <scope>NUCLEOTIDE SEQUENCE</scope>
    <source>
        <strain evidence="5">F4-1</strain>
    </source>
</reference>
<dbReference type="GO" id="GO:0045944">
    <property type="term" value="P:positive regulation of transcription by RNA polymerase II"/>
    <property type="evidence" value="ECO:0007669"/>
    <property type="project" value="TreeGrafter"/>
</dbReference>
<dbReference type="AlphaFoldDB" id="A0AA39GCU3"/>
<evidence type="ECO:0000313" key="5">
    <source>
        <dbReference type="EMBL" id="KAK0384686.1"/>
    </source>
</evidence>
<keyword evidence="6" id="KW-1185">Reference proteome</keyword>
<dbReference type="SMART" id="SM00066">
    <property type="entry name" value="GAL4"/>
    <property type="match status" value="1"/>
</dbReference>
<feature type="compositionally biased region" description="Polar residues" evidence="3">
    <location>
        <begin position="78"/>
        <end position="94"/>
    </location>
</feature>
<protein>
    <recommendedName>
        <fullName evidence="4">Zn(2)-C6 fungal-type domain-containing protein</fullName>
    </recommendedName>
</protein>
<dbReference type="Pfam" id="PF00172">
    <property type="entry name" value="Zn_clus"/>
    <property type="match status" value="1"/>
</dbReference>
<dbReference type="Proteomes" id="UP001175261">
    <property type="component" value="Unassembled WGS sequence"/>
</dbReference>